<dbReference type="EMBL" id="PKOZ01000003">
    <property type="protein sequence ID" value="PQD95720.1"/>
    <property type="molecule type" value="Genomic_DNA"/>
</dbReference>
<dbReference type="RefSeq" id="WP_104848866.1">
    <property type="nucleotide sequence ID" value="NZ_PKOZ01000003.1"/>
</dbReference>
<dbReference type="PROSITE" id="PS51257">
    <property type="entry name" value="PROKAR_LIPOPROTEIN"/>
    <property type="match status" value="1"/>
</dbReference>
<name>A0A2S7N142_9BACI</name>
<protein>
    <recommendedName>
        <fullName evidence="2">Intracellular proteinase inhibitor BsuPI domain-containing protein</fullName>
    </recommendedName>
</protein>
<sequence>MKKVMMSFLCLFVLAACGNGQNNSNKAIEGNGGEPVNVQPDKKGVTEGRLKPSLVETKREDNTYNFEYTVENQTDKSIHLTFNSGQKFDYILRNEAGEILKRGSEGKFFTQAIIEQDLEAGARLSFDIQLKDLAPGNYRLEAWLTAGSEETDYKELLKFTIE</sequence>
<feature type="domain" description="Intracellular proteinase inhibitor BsuPI" evidence="2">
    <location>
        <begin position="56"/>
        <end position="147"/>
    </location>
</feature>
<evidence type="ECO:0000313" key="4">
    <source>
        <dbReference type="Proteomes" id="UP000239663"/>
    </source>
</evidence>
<dbReference type="AlphaFoldDB" id="A0A2S7N142"/>
<feature type="signal peptide" evidence="1">
    <location>
        <begin position="1"/>
        <end position="18"/>
    </location>
</feature>
<proteinExistence type="predicted"/>
<feature type="chain" id="PRO_5038602053" description="Intracellular proteinase inhibitor BsuPI domain-containing protein" evidence="1">
    <location>
        <begin position="19"/>
        <end position="162"/>
    </location>
</feature>
<dbReference type="OrthoDB" id="2453194at2"/>
<accession>A0A2S7N142</accession>
<dbReference type="InterPro" id="IPR038144">
    <property type="entry name" value="IPI"/>
</dbReference>
<organism evidence="3 4">
    <name type="scientific">Pradoshia eiseniae</name>
    <dbReference type="NCBI Taxonomy" id="2064768"/>
    <lineage>
        <taxon>Bacteria</taxon>
        <taxon>Bacillati</taxon>
        <taxon>Bacillota</taxon>
        <taxon>Bacilli</taxon>
        <taxon>Bacillales</taxon>
        <taxon>Bacillaceae</taxon>
        <taxon>Pradoshia</taxon>
    </lineage>
</organism>
<evidence type="ECO:0000256" key="1">
    <source>
        <dbReference type="SAM" id="SignalP"/>
    </source>
</evidence>
<comment type="caution">
    <text evidence="3">The sequence shown here is derived from an EMBL/GenBank/DDBJ whole genome shotgun (WGS) entry which is preliminary data.</text>
</comment>
<keyword evidence="1" id="KW-0732">Signal</keyword>
<keyword evidence="4" id="KW-1185">Reference proteome</keyword>
<dbReference type="Proteomes" id="UP000239663">
    <property type="component" value="Unassembled WGS sequence"/>
</dbReference>
<dbReference type="Pfam" id="PF12690">
    <property type="entry name" value="BsuPI"/>
    <property type="match status" value="1"/>
</dbReference>
<evidence type="ECO:0000259" key="2">
    <source>
        <dbReference type="Pfam" id="PF12690"/>
    </source>
</evidence>
<gene>
    <name evidence="3" type="ORF">CYL18_07450</name>
</gene>
<dbReference type="Gene3D" id="2.60.40.2360">
    <property type="entry name" value="Intracellular proteinase inhibitor BsuPI"/>
    <property type="match status" value="1"/>
</dbReference>
<evidence type="ECO:0000313" key="3">
    <source>
        <dbReference type="EMBL" id="PQD95720.1"/>
    </source>
</evidence>
<dbReference type="InterPro" id="IPR020481">
    <property type="entry name" value="Intracell_prot_inh_BsuPI"/>
</dbReference>
<reference evidence="3 4" key="1">
    <citation type="submission" date="2017-12" db="EMBL/GenBank/DDBJ databases">
        <title>Taxonomic description and draft genome of Pradoshia cofamensis Gen. nov., sp. nov., a thermotolerant bacillale isolated from anterior gut of earthworm Eisenia fetida.</title>
        <authorList>
            <person name="Saha T."/>
            <person name="Chakraborty R."/>
        </authorList>
    </citation>
    <scope>NUCLEOTIDE SEQUENCE [LARGE SCALE GENOMIC DNA]</scope>
    <source>
        <strain evidence="3 4">EAG3</strain>
    </source>
</reference>